<keyword evidence="6" id="KW-0560">Oxidoreductase</keyword>
<dbReference type="Gene3D" id="3.40.50.10860">
    <property type="entry name" value="Leucine Dehydrogenase, chain A, domain 1"/>
    <property type="match status" value="1"/>
</dbReference>
<dbReference type="GO" id="GO:0004477">
    <property type="term" value="F:methenyltetrahydrofolate cyclohydrolase activity"/>
    <property type="evidence" value="ECO:0007669"/>
    <property type="project" value="TreeGrafter"/>
</dbReference>
<dbReference type="InterPro" id="IPR036291">
    <property type="entry name" value="NAD(P)-bd_dom_sf"/>
</dbReference>
<keyword evidence="8" id="KW-0511">Multifunctional enzyme</keyword>
<dbReference type="InterPro" id="IPR000672">
    <property type="entry name" value="THF_DH/CycHdrlase"/>
</dbReference>
<dbReference type="GO" id="GO:0006164">
    <property type="term" value="P:purine nucleotide biosynthetic process"/>
    <property type="evidence" value="ECO:0007669"/>
    <property type="project" value="UniProtKB-KW"/>
</dbReference>
<dbReference type="InterPro" id="IPR020631">
    <property type="entry name" value="THF_DH/CycHdrlase_NAD-bd_dom"/>
</dbReference>
<dbReference type="GO" id="GO:0035999">
    <property type="term" value="P:tetrahydrofolate interconversion"/>
    <property type="evidence" value="ECO:0007669"/>
    <property type="project" value="TreeGrafter"/>
</dbReference>
<gene>
    <name evidence="11" type="ORF">COV87_01415</name>
</gene>
<organism evidence="11 12">
    <name type="scientific">Candidatus Roizmanbacteria bacterium CG11_big_fil_rev_8_21_14_0_20_37_16</name>
    <dbReference type="NCBI Taxonomy" id="1974857"/>
    <lineage>
        <taxon>Bacteria</taxon>
        <taxon>Candidatus Roizmaniibacteriota</taxon>
    </lineage>
</organism>
<comment type="caution">
    <text evidence="11">The sequence shown here is derived from an EMBL/GenBank/DDBJ whole genome shotgun (WGS) entry which is preliminary data.</text>
</comment>
<proteinExistence type="predicted"/>
<dbReference type="Pfam" id="PF00763">
    <property type="entry name" value="THF_DHG_CYH"/>
    <property type="match status" value="1"/>
</dbReference>
<feature type="domain" description="Tetrahydrofolate dehydrogenase/cyclohydrolase catalytic" evidence="9">
    <location>
        <begin position="4"/>
        <end position="80"/>
    </location>
</feature>
<dbReference type="GO" id="GO:0004488">
    <property type="term" value="F:methylenetetrahydrofolate dehydrogenase (NADP+) activity"/>
    <property type="evidence" value="ECO:0007669"/>
    <property type="project" value="InterPro"/>
</dbReference>
<keyword evidence="7" id="KW-0486">Methionine biosynthesis</keyword>
<evidence type="ECO:0008006" key="13">
    <source>
        <dbReference type="Google" id="ProtNLM"/>
    </source>
</evidence>
<evidence type="ECO:0000256" key="4">
    <source>
        <dbReference type="ARBA" id="ARBA00022801"/>
    </source>
</evidence>
<dbReference type="PRINTS" id="PR00085">
    <property type="entry name" value="THFDHDRGNASE"/>
</dbReference>
<keyword evidence="2" id="KW-0554">One-carbon metabolism</keyword>
<dbReference type="InterPro" id="IPR020630">
    <property type="entry name" value="THF_DH/CycHdrlase_cat_dom"/>
</dbReference>
<dbReference type="SUPFAM" id="SSF51735">
    <property type="entry name" value="NAD(P)-binding Rossmann-fold domains"/>
    <property type="match status" value="1"/>
</dbReference>
<keyword evidence="5" id="KW-0521">NADP</keyword>
<evidence type="ECO:0000256" key="6">
    <source>
        <dbReference type="ARBA" id="ARBA00023002"/>
    </source>
</evidence>
<dbReference type="Gene3D" id="3.40.50.720">
    <property type="entry name" value="NAD(P)-binding Rossmann-like Domain"/>
    <property type="match status" value="1"/>
</dbReference>
<dbReference type="Pfam" id="PF02882">
    <property type="entry name" value="THF_DHG_CYH_C"/>
    <property type="match status" value="1"/>
</dbReference>
<keyword evidence="3" id="KW-0658">Purine biosynthesis</keyword>
<feature type="non-terminal residue" evidence="11">
    <location>
        <position position="1"/>
    </location>
</feature>
<dbReference type="AlphaFoldDB" id="A0A2H0KKN7"/>
<sequence length="248" mass="27719">NIDAVNNYISQKIKKGEKVGIEVKVVDMNERDCENRKLIQKKIIGLNKSANIHGIIFQKPSNSQIDEAIEELIDTQKDVDGFLENSFHKPPVYRGVIKVLEKIFNLEGDEFIAYLKTKKVVLIGKGKTGGQTIISGLKTEGFNREQLTIIDSKTSEVKKKEYLINADIIISAVGKLNPVDLNLFSKESILIDIGVHFDERNKIRGDFNEEDIQDRVGYYTTTPGGIGALTVAYLMDNVVNAAIHTIIN</sequence>
<dbReference type="GO" id="GO:0005829">
    <property type="term" value="C:cytosol"/>
    <property type="evidence" value="ECO:0007669"/>
    <property type="project" value="TreeGrafter"/>
</dbReference>
<evidence type="ECO:0000313" key="11">
    <source>
        <dbReference type="EMBL" id="PIQ71786.1"/>
    </source>
</evidence>
<evidence type="ECO:0000259" key="10">
    <source>
        <dbReference type="Pfam" id="PF02882"/>
    </source>
</evidence>
<name>A0A2H0KKN7_9BACT</name>
<dbReference type="Proteomes" id="UP000229497">
    <property type="component" value="Unassembled WGS sequence"/>
</dbReference>
<dbReference type="SUPFAM" id="SSF53223">
    <property type="entry name" value="Aminoacid dehydrogenase-like, N-terminal domain"/>
    <property type="match status" value="1"/>
</dbReference>
<evidence type="ECO:0000259" key="9">
    <source>
        <dbReference type="Pfam" id="PF00763"/>
    </source>
</evidence>
<dbReference type="EMBL" id="PCVK01000039">
    <property type="protein sequence ID" value="PIQ71786.1"/>
    <property type="molecule type" value="Genomic_DNA"/>
</dbReference>
<protein>
    <recommendedName>
        <fullName evidence="13">Bifunctional 5,10-methylene-tetrahydrofolate dehydrogenase/5,10-methylene-tetrahydrofolate cyclohydrolase</fullName>
    </recommendedName>
</protein>
<evidence type="ECO:0000313" key="12">
    <source>
        <dbReference type="Proteomes" id="UP000229497"/>
    </source>
</evidence>
<dbReference type="PANTHER" id="PTHR48099:SF5">
    <property type="entry name" value="C-1-TETRAHYDROFOLATE SYNTHASE, CYTOPLASMIC"/>
    <property type="match status" value="1"/>
</dbReference>
<accession>A0A2H0KKN7</accession>
<evidence type="ECO:0000256" key="3">
    <source>
        <dbReference type="ARBA" id="ARBA00022755"/>
    </source>
</evidence>
<evidence type="ECO:0000256" key="7">
    <source>
        <dbReference type="ARBA" id="ARBA00023167"/>
    </source>
</evidence>
<dbReference type="InterPro" id="IPR046346">
    <property type="entry name" value="Aminoacid_DH-like_N_sf"/>
</dbReference>
<evidence type="ECO:0000256" key="8">
    <source>
        <dbReference type="ARBA" id="ARBA00023268"/>
    </source>
</evidence>
<reference evidence="11 12" key="1">
    <citation type="submission" date="2017-09" db="EMBL/GenBank/DDBJ databases">
        <title>Depth-based differentiation of microbial function through sediment-hosted aquifers and enrichment of novel symbionts in the deep terrestrial subsurface.</title>
        <authorList>
            <person name="Probst A.J."/>
            <person name="Ladd B."/>
            <person name="Jarett J.K."/>
            <person name="Geller-Mcgrath D.E."/>
            <person name="Sieber C.M."/>
            <person name="Emerson J.B."/>
            <person name="Anantharaman K."/>
            <person name="Thomas B.C."/>
            <person name="Malmstrom R."/>
            <person name="Stieglmeier M."/>
            <person name="Klingl A."/>
            <person name="Woyke T."/>
            <person name="Ryan C.M."/>
            <person name="Banfield J.F."/>
        </authorList>
    </citation>
    <scope>NUCLEOTIDE SEQUENCE [LARGE SCALE GENOMIC DNA]</scope>
    <source>
        <strain evidence="11">CG11_big_fil_rev_8_21_14_0_20_37_16</strain>
    </source>
</reference>
<keyword evidence="4" id="KW-0378">Hydrolase</keyword>
<feature type="domain" description="Tetrahydrofolate dehydrogenase/cyclohydrolase NAD(P)-binding" evidence="10">
    <location>
        <begin position="115"/>
        <end position="243"/>
    </location>
</feature>
<evidence type="ECO:0000256" key="2">
    <source>
        <dbReference type="ARBA" id="ARBA00022563"/>
    </source>
</evidence>
<comment type="pathway">
    <text evidence="1">One-carbon metabolism; tetrahydrofolate interconversion.</text>
</comment>
<evidence type="ECO:0000256" key="5">
    <source>
        <dbReference type="ARBA" id="ARBA00022857"/>
    </source>
</evidence>
<dbReference type="PANTHER" id="PTHR48099">
    <property type="entry name" value="C-1-TETRAHYDROFOLATE SYNTHASE, CYTOPLASMIC-RELATED"/>
    <property type="match status" value="1"/>
</dbReference>
<evidence type="ECO:0000256" key="1">
    <source>
        <dbReference type="ARBA" id="ARBA00004777"/>
    </source>
</evidence>
<dbReference type="GO" id="GO:0009086">
    <property type="term" value="P:methionine biosynthetic process"/>
    <property type="evidence" value="ECO:0007669"/>
    <property type="project" value="UniProtKB-KW"/>
</dbReference>
<keyword evidence="7" id="KW-0028">Amino-acid biosynthesis</keyword>